<dbReference type="Proteomes" id="UP001107558">
    <property type="component" value="Chromosome 1"/>
</dbReference>
<evidence type="ECO:0000313" key="2">
    <source>
        <dbReference type="Proteomes" id="UP001107558"/>
    </source>
</evidence>
<organism evidence="1 2">
    <name type="scientific">Polypedilum vanderplanki</name>
    <name type="common">Sleeping chironomid midge</name>
    <dbReference type="NCBI Taxonomy" id="319348"/>
    <lineage>
        <taxon>Eukaryota</taxon>
        <taxon>Metazoa</taxon>
        <taxon>Ecdysozoa</taxon>
        <taxon>Arthropoda</taxon>
        <taxon>Hexapoda</taxon>
        <taxon>Insecta</taxon>
        <taxon>Pterygota</taxon>
        <taxon>Neoptera</taxon>
        <taxon>Endopterygota</taxon>
        <taxon>Diptera</taxon>
        <taxon>Nematocera</taxon>
        <taxon>Chironomoidea</taxon>
        <taxon>Chironomidae</taxon>
        <taxon>Chironominae</taxon>
        <taxon>Polypedilum</taxon>
        <taxon>Polypedilum</taxon>
    </lineage>
</organism>
<dbReference type="AlphaFoldDB" id="A0A9J6CSS8"/>
<protein>
    <submittedName>
        <fullName evidence="1">Uncharacterized protein</fullName>
    </submittedName>
</protein>
<evidence type="ECO:0000313" key="1">
    <source>
        <dbReference type="EMBL" id="KAG5685141.1"/>
    </source>
</evidence>
<gene>
    <name evidence="1" type="ORF">PVAND_014334</name>
</gene>
<proteinExistence type="predicted"/>
<keyword evidence="2" id="KW-1185">Reference proteome</keyword>
<sequence>MFWKSNFTGPGKCNLTNYIYQIAVDLGYIQLTSIEINNFDSSLTLELLLEQINSAVSPLNVWSSKGFGSFYYHQAKGDESGRLILLGSFEWCNEFINAFEDGDINSVFYQRWEHNSIKVTSHILTDHGDVYWEKNEGNYKDARNTVWISHRFLKSDDALKHVHNLVKDDLRYFIVDSKMEDEYRTFLVGFYSDKAGRLLASSKTEKDLIIERKRDIKFRNLANLFNTSPEFIANVSHHTTEIYNSKPESDTYFLHKKVKEGKISPEQLASICGLNIKNDEELKLALENNSYKTIKVKLQFPGPSKFHF</sequence>
<reference evidence="1" key="1">
    <citation type="submission" date="2021-03" db="EMBL/GenBank/DDBJ databases">
        <title>Chromosome level genome of the anhydrobiotic midge Polypedilum vanderplanki.</title>
        <authorList>
            <person name="Yoshida Y."/>
            <person name="Kikawada T."/>
            <person name="Gusev O."/>
        </authorList>
    </citation>
    <scope>NUCLEOTIDE SEQUENCE</scope>
    <source>
        <strain evidence="1">NIAS01</strain>
        <tissue evidence="1">Whole body or cell culture</tissue>
    </source>
</reference>
<comment type="caution">
    <text evidence="1">The sequence shown here is derived from an EMBL/GenBank/DDBJ whole genome shotgun (WGS) entry which is preliminary data.</text>
</comment>
<accession>A0A9J6CSS8</accession>
<dbReference type="EMBL" id="JADBJN010000001">
    <property type="protein sequence ID" value="KAG5685141.1"/>
    <property type="molecule type" value="Genomic_DNA"/>
</dbReference>
<name>A0A9J6CSS8_POLVA</name>